<dbReference type="Gene3D" id="3.30.559.10">
    <property type="entry name" value="Chloramphenicol acetyltransferase-like domain"/>
    <property type="match status" value="2"/>
</dbReference>
<sequence>MTDTHPSLSLSAIEQSGPRGYIQPLFFFSLEKLTDVEQNDVVSHLATALALTKSAIPCLSAEMVPDTESQQNGRFVLKPNPEAGKMYEKDLRGGLFPFTYNALREQHFPTSALPQDVLCPVPIFPTQAPIPVFAAQMTLIDGGLILNICIMHLVADARAIYEILSIWAQNCRHLQNPDTTSPCEQLPLSVFEKTQFELGLDTPDDHPEYMVFGSPPAPPPAMLKPTFRTEVYRFTPESLVRLKEDLSAGLDRNEHISTNDAVCALIWRCVLAAQVDLDEVSPEAISLNTICVDGRSRCLSPLPENHIGCPMVYATPGVSVVQILAADSLPDVARTIRKAIAGTDEHYIASLVGFLQGVHSYDCIAPASFAGLMDTNVMISSWFRLPFYDINWDSRFGHGKFDRVRTVHEGFFNGSQVVMPRLPTGEMEVVIGLDQAKWDKTTMDQICHVLDRNNVFGVKRRSPGAWAIKSSWQLNNHLKPPETLQFPLLSLSFASRSSVAMHIETIPLDIGRRRQILFELNEPVTLSAEEYEEIKPWVSNWCK</sequence>
<proteinExistence type="predicted"/>
<evidence type="ECO:0000256" key="1">
    <source>
        <dbReference type="ARBA" id="ARBA00022679"/>
    </source>
</evidence>
<dbReference type="Pfam" id="PF02458">
    <property type="entry name" value="Transferase"/>
    <property type="match status" value="1"/>
</dbReference>
<dbReference type="Proteomes" id="UP000308802">
    <property type="component" value="Unassembled WGS sequence"/>
</dbReference>
<dbReference type="GO" id="GO:0016747">
    <property type="term" value="F:acyltransferase activity, transferring groups other than amino-acyl groups"/>
    <property type="evidence" value="ECO:0007669"/>
    <property type="project" value="TreeGrafter"/>
</dbReference>
<organism evidence="2 3">
    <name type="scientific">Aureobasidium pullulans</name>
    <name type="common">Black yeast</name>
    <name type="synonym">Pullularia pullulans</name>
    <dbReference type="NCBI Taxonomy" id="5580"/>
    <lineage>
        <taxon>Eukaryota</taxon>
        <taxon>Fungi</taxon>
        <taxon>Dikarya</taxon>
        <taxon>Ascomycota</taxon>
        <taxon>Pezizomycotina</taxon>
        <taxon>Dothideomycetes</taxon>
        <taxon>Dothideomycetidae</taxon>
        <taxon>Dothideales</taxon>
        <taxon>Saccotheciaceae</taxon>
        <taxon>Aureobasidium</taxon>
    </lineage>
</organism>
<dbReference type="InterPro" id="IPR023213">
    <property type="entry name" value="CAT-like_dom_sf"/>
</dbReference>
<comment type="caution">
    <text evidence="2">The sequence shown here is derived from an EMBL/GenBank/DDBJ whole genome shotgun (WGS) entry which is preliminary data.</text>
</comment>
<evidence type="ECO:0000313" key="3">
    <source>
        <dbReference type="Proteomes" id="UP000308802"/>
    </source>
</evidence>
<dbReference type="EMBL" id="QZAO01000002">
    <property type="protein sequence ID" value="THW80792.1"/>
    <property type="molecule type" value="Genomic_DNA"/>
</dbReference>
<dbReference type="PANTHER" id="PTHR31642">
    <property type="entry name" value="TRICHOTHECENE 3-O-ACETYLTRANSFERASE"/>
    <property type="match status" value="1"/>
</dbReference>
<gene>
    <name evidence="2" type="ORF">D6D19_00155</name>
</gene>
<protein>
    <recommendedName>
        <fullName evidence="4">Trichothecene 3-O-acetyltransferase</fullName>
    </recommendedName>
</protein>
<keyword evidence="1" id="KW-0808">Transferase</keyword>
<dbReference type="SUPFAM" id="SSF52777">
    <property type="entry name" value="CoA-dependent acyltransferases"/>
    <property type="match status" value="1"/>
</dbReference>
<evidence type="ECO:0000313" key="2">
    <source>
        <dbReference type="EMBL" id="THW80792.1"/>
    </source>
</evidence>
<dbReference type="AlphaFoldDB" id="A0A4S9ALU9"/>
<accession>A0A4S9ALU9</accession>
<dbReference type="InterPro" id="IPR050317">
    <property type="entry name" value="Plant_Fungal_Acyltransferase"/>
</dbReference>
<evidence type="ECO:0008006" key="4">
    <source>
        <dbReference type="Google" id="ProtNLM"/>
    </source>
</evidence>
<name>A0A4S9ALU9_AURPU</name>
<dbReference type="PANTHER" id="PTHR31642:SF310">
    <property type="entry name" value="FATTY ALCOHOL:CAFFEOYL-COA ACYLTRANSFERASE"/>
    <property type="match status" value="1"/>
</dbReference>
<reference evidence="2 3" key="1">
    <citation type="submission" date="2018-10" db="EMBL/GenBank/DDBJ databases">
        <title>Fifty Aureobasidium pullulans genomes reveal a recombining polyextremotolerant generalist.</title>
        <authorList>
            <person name="Gostincar C."/>
            <person name="Turk M."/>
            <person name="Zajc J."/>
            <person name="Gunde-Cimerman N."/>
        </authorList>
    </citation>
    <scope>NUCLEOTIDE SEQUENCE [LARGE SCALE GENOMIC DNA]</scope>
    <source>
        <strain evidence="2 3">EXF-10659</strain>
    </source>
</reference>